<dbReference type="AlphaFoldDB" id="A0A9P6DMG8"/>
<organism evidence="1 2">
    <name type="scientific">Hydnum rufescens UP504</name>
    <dbReference type="NCBI Taxonomy" id="1448309"/>
    <lineage>
        <taxon>Eukaryota</taxon>
        <taxon>Fungi</taxon>
        <taxon>Dikarya</taxon>
        <taxon>Basidiomycota</taxon>
        <taxon>Agaricomycotina</taxon>
        <taxon>Agaricomycetes</taxon>
        <taxon>Cantharellales</taxon>
        <taxon>Hydnaceae</taxon>
        <taxon>Hydnum</taxon>
    </lineage>
</organism>
<comment type="caution">
    <text evidence="1">The sequence shown here is derived from an EMBL/GenBank/DDBJ whole genome shotgun (WGS) entry which is preliminary data.</text>
</comment>
<dbReference type="Proteomes" id="UP000886523">
    <property type="component" value="Unassembled WGS sequence"/>
</dbReference>
<name>A0A9P6DMG8_9AGAM</name>
<dbReference type="EMBL" id="MU129096">
    <property type="protein sequence ID" value="KAF9506887.1"/>
    <property type="molecule type" value="Genomic_DNA"/>
</dbReference>
<reference evidence="1" key="1">
    <citation type="journal article" date="2020" name="Nat. Commun.">
        <title>Large-scale genome sequencing of mycorrhizal fungi provides insights into the early evolution of symbiotic traits.</title>
        <authorList>
            <person name="Miyauchi S."/>
            <person name="Kiss E."/>
            <person name="Kuo A."/>
            <person name="Drula E."/>
            <person name="Kohler A."/>
            <person name="Sanchez-Garcia M."/>
            <person name="Morin E."/>
            <person name="Andreopoulos B."/>
            <person name="Barry K.W."/>
            <person name="Bonito G."/>
            <person name="Buee M."/>
            <person name="Carver A."/>
            <person name="Chen C."/>
            <person name="Cichocki N."/>
            <person name="Clum A."/>
            <person name="Culley D."/>
            <person name="Crous P.W."/>
            <person name="Fauchery L."/>
            <person name="Girlanda M."/>
            <person name="Hayes R.D."/>
            <person name="Keri Z."/>
            <person name="LaButti K."/>
            <person name="Lipzen A."/>
            <person name="Lombard V."/>
            <person name="Magnuson J."/>
            <person name="Maillard F."/>
            <person name="Murat C."/>
            <person name="Nolan M."/>
            <person name="Ohm R.A."/>
            <person name="Pangilinan J."/>
            <person name="Pereira M.F."/>
            <person name="Perotto S."/>
            <person name="Peter M."/>
            <person name="Pfister S."/>
            <person name="Riley R."/>
            <person name="Sitrit Y."/>
            <person name="Stielow J.B."/>
            <person name="Szollosi G."/>
            <person name="Zifcakova L."/>
            <person name="Stursova M."/>
            <person name="Spatafora J.W."/>
            <person name="Tedersoo L."/>
            <person name="Vaario L.M."/>
            <person name="Yamada A."/>
            <person name="Yan M."/>
            <person name="Wang P."/>
            <person name="Xu J."/>
            <person name="Bruns T."/>
            <person name="Baldrian P."/>
            <person name="Vilgalys R."/>
            <person name="Dunand C."/>
            <person name="Henrissat B."/>
            <person name="Grigoriev I.V."/>
            <person name="Hibbett D."/>
            <person name="Nagy L.G."/>
            <person name="Martin F.M."/>
        </authorList>
    </citation>
    <scope>NUCLEOTIDE SEQUENCE</scope>
    <source>
        <strain evidence="1">UP504</strain>
    </source>
</reference>
<accession>A0A9P6DMG8</accession>
<sequence length="71" mass="8255">MDGWTACRHPGGIVCFLCPSLFPSSLWWLWISQLDALSLFNFIPQLIWISRTDLLRRLLVYSCFAYVICVT</sequence>
<gene>
    <name evidence="1" type="ORF">BS47DRAFT_1352382</name>
</gene>
<proteinExistence type="predicted"/>
<keyword evidence="2" id="KW-1185">Reference proteome</keyword>
<evidence type="ECO:0000313" key="2">
    <source>
        <dbReference type="Proteomes" id="UP000886523"/>
    </source>
</evidence>
<evidence type="ECO:0000313" key="1">
    <source>
        <dbReference type="EMBL" id="KAF9506887.1"/>
    </source>
</evidence>
<protein>
    <submittedName>
        <fullName evidence="1">Uncharacterized protein</fullName>
    </submittedName>
</protein>